<dbReference type="AlphaFoldDB" id="A0L461"/>
<keyword evidence="1" id="KW-1133">Transmembrane helix</keyword>
<feature type="domain" description="GAF" evidence="2">
    <location>
        <begin position="239"/>
        <end position="387"/>
    </location>
</feature>
<dbReference type="Gene3D" id="3.30.450.40">
    <property type="match status" value="1"/>
</dbReference>
<sequence>MDDTRLPLRPFTTHKLIKGITYPEAVSFRDLVVTGPPGSGKSTLIAYLDGWSEEGVVDLTQKGWWKQPVLHMRPREVHFLIPFVGFERAVPVYELKSLDHPDFLEIDLFRLVLPPRKQGPLATDFRNRFLFEFLLPDAEVMYQRRQQRAKARSHTVEEDLSLAQVRLELSIYQQLAQFMHQEGMRVLVRTEVDAPPMVIDSPQCATQPINKLSAQELLQTLDKVQLRQRVFNRSWNERSNRDLMALFVEMVPTILQVEECAIFIRQQDSEALWLVSSNAEEKTTARCKSQKSLGCDLVSQVIHTGLHQVFELGEGQQKPAQDGELEMRNALCVPIPHLSRAGASGAILVRNTTDGRAFRAEDRNFLERLAQHLQTASETLFLRRQLSNFSELLGQKVETTQWLRMIIALLSMLVLAETALLMILH</sequence>
<keyword evidence="1" id="KW-0812">Transmembrane</keyword>
<keyword evidence="4" id="KW-1185">Reference proteome</keyword>
<feature type="transmembrane region" description="Helical" evidence="1">
    <location>
        <begin position="402"/>
        <end position="424"/>
    </location>
</feature>
<dbReference type="RefSeq" id="WP_011711927.1">
    <property type="nucleotide sequence ID" value="NC_008576.1"/>
</dbReference>
<organism evidence="3 4">
    <name type="scientific">Magnetococcus marinus (strain ATCC BAA-1437 / JCM 17883 / MC-1)</name>
    <dbReference type="NCBI Taxonomy" id="156889"/>
    <lineage>
        <taxon>Bacteria</taxon>
        <taxon>Pseudomonadati</taxon>
        <taxon>Pseudomonadota</taxon>
        <taxon>Magnetococcia</taxon>
        <taxon>Magnetococcales</taxon>
        <taxon>Magnetococcaceae</taxon>
        <taxon>Magnetococcus</taxon>
    </lineage>
</organism>
<proteinExistence type="predicted"/>
<dbReference type="HOGENOM" id="CLU_645287_0_0_5"/>
<evidence type="ECO:0000313" key="4">
    <source>
        <dbReference type="Proteomes" id="UP000002586"/>
    </source>
</evidence>
<name>A0L461_MAGMM</name>
<evidence type="ECO:0000256" key="1">
    <source>
        <dbReference type="SAM" id="Phobius"/>
    </source>
</evidence>
<reference evidence="3 4" key="2">
    <citation type="journal article" date="2012" name="Int. J. Syst. Evol. Microbiol.">
        <title>Magnetococcus marinus gen. nov., sp. nov., a marine, magnetotactic bacterium that represents a novel lineage (Magnetococcaceae fam. nov.; Magnetococcales ord. nov.) at the base of the Alphaproteobacteria.</title>
        <authorList>
            <person name="Bazylinski D.A."/>
            <person name="Williams T.J."/>
            <person name="Lefevre C.T."/>
            <person name="Berg R.J."/>
            <person name="Zhang C.L."/>
            <person name="Bowser S.S."/>
            <person name="Dean A.J."/>
            <person name="Beveridge T.J."/>
        </authorList>
    </citation>
    <scope>NUCLEOTIDE SEQUENCE [LARGE SCALE GENOMIC DNA]</scope>
    <source>
        <strain evidence="4">ATCC BAA-1437 / JCM 17883 / MC-1</strain>
    </source>
</reference>
<dbReference type="InterPro" id="IPR029016">
    <property type="entry name" value="GAF-like_dom_sf"/>
</dbReference>
<dbReference type="KEGG" id="mgm:Mmc1_0227"/>
<dbReference type="InterPro" id="IPR003018">
    <property type="entry name" value="GAF"/>
</dbReference>
<dbReference type="OrthoDB" id="5763667at2"/>
<dbReference type="Pfam" id="PF13492">
    <property type="entry name" value="GAF_3"/>
    <property type="match status" value="1"/>
</dbReference>
<gene>
    <name evidence="3" type="ordered locus">Mmc1_0227</name>
</gene>
<dbReference type="STRING" id="156889.Mmc1_0227"/>
<protein>
    <submittedName>
        <fullName evidence="3">Putative GAF sensor protein</fullName>
    </submittedName>
</protein>
<dbReference type="SUPFAM" id="SSF55781">
    <property type="entry name" value="GAF domain-like"/>
    <property type="match status" value="1"/>
</dbReference>
<dbReference type="InterPro" id="IPR027417">
    <property type="entry name" value="P-loop_NTPase"/>
</dbReference>
<dbReference type="EMBL" id="CP000471">
    <property type="protein sequence ID" value="ABK42754.1"/>
    <property type="molecule type" value="Genomic_DNA"/>
</dbReference>
<keyword evidence="1" id="KW-0472">Membrane</keyword>
<evidence type="ECO:0000259" key="2">
    <source>
        <dbReference type="SMART" id="SM00065"/>
    </source>
</evidence>
<dbReference type="SMART" id="SM00065">
    <property type="entry name" value="GAF"/>
    <property type="match status" value="1"/>
</dbReference>
<dbReference type="SUPFAM" id="SSF52540">
    <property type="entry name" value="P-loop containing nucleoside triphosphate hydrolases"/>
    <property type="match status" value="1"/>
</dbReference>
<dbReference type="eggNOG" id="COG2203">
    <property type="taxonomic scope" value="Bacteria"/>
</dbReference>
<evidence type="ECO:0000313" key="3">
    <source>
        <dbReference type="EMBL" id="ABK42754.1"/>
    </source>
</evidence>
<dbReference type="Proteomes" id="UP000002586">
    <property type="component" value="Chromosome"/>
</dbReference>
<reference evidence="4" key="1">
    <citation type="journal article" date="2009" name="Appl. Environ. Microbiol.">
        <title>Complete genome sequence of the chemolithoautotrophic marine magnetotactic coccus strain MC-1.</title>
        <authorList>
            <person name="Schubbe S."/>
            <person name="Williams T.J."/>
            <person name="Xie G."/>
            <person name="Kiss H.E."/>
            <person name="Brettin T.S."/>
            <person name="Martinez D."/>
            <person name="Ross C.A."/>
            <person name="Schuler D."/>
            <person name="Cox B.L."/>
            <person name="Nealson K.H."/>
            <person name="Bazylinski D.A."/>
        </authorList>
    </citation>
    <scope>NUCLEOTIDE SEQUENCE [LARGE SCALE GENOMIC DNA]</scope>
    <source>
        <strain evidence="4">ATCC BAA-1437 / JCM 17883 / MC-1</strain>
    </source>
</reference>
<accession>A0L461</accession>